<sequence length="173" mass="19669">MRWLWFQKTDTSRPWSHLPVKHEHIVTAMFEASISVQVGDGTRALFWRDRWLQGRSIADLAPCLFDAVGQHARCCRTVAAGCSQRAWVQDITGALTVQVILDYLSVWDLVESTSLQPNTPDRFLWKWTADHVFTTASAYRAFFVDQYSIAGAKTLCKTRAPGKCNVLWLVSHP</sequence>
<dbReference type="EMBL" id="CM029054">
    <property type="protein sequence ID" value="KAG2535920.1"/>
    <property type="molecule type" value="Genomic_DNA"/>
</dbReference>
<evidence type="ECO:0000313" key="2">
    <source>
        <dbReference type="Proteomes" id="UP000823388"/>
    </source>
</evidence>
<accession>A0A8T0MF09</accession>
<name>A0A8T0MF09_PANVG</name>
<protein>
    <submittedName>
        <fullName evidence="1">Uncharacterized protein</fullName>
    </submittedName>
</protein>
<evidence type="ECO:0000313" key="1">
    <source>
        <dbReference type="EMBL" id="KAG2535920.1"/>
    </source>
</evidence>
<gene>
    <name evidence="1" type="ORF">PVAP13_9NG146073</name>
</gene>
<dbReference type="PANTHER" id="PTHR36617">
    <property type="entry name" value="PROTEIN, PUTATIVE-RELATED"/>
    <property type="match status" value="1"/>
</dbReference>
<dbReference type="Proteomes" id="UP000823388">
    <property type="component" value="Chromosome 9N"/>
</dbReference>
<dbReference type="AlphaFoldDB" id="A0A8T0MF09"/>
<proteinExistence type="predicted"/>
<organism evidence="1 2">
    <name type="scientific">Panicum virgatum</name>
    <name type="common">Blackwell switchgrass</name>
    <dbReference type="NCBI Taxonomy" id="38727"/>
    <lineage>
        <taxon>Eukaryota</taxon>
        <taxon>Viridiplantae</taxon>
        <taxon>Streptophyta</taxon>
        <taxon>Embryophyta</taxon>
        <taxon>Tracheophyta</taxon>
        <taxon>Spermatophyta</taxon>
        <taxon>Magnoliopsida</taxon>
        <taxon>Liliopsida</taxon>
        <taxon>Poales</taxon>
        <taxon>Poaceae</taxon>
        <taxon>PACMAD clade</taxon>
        <taxon>Panicoideae</taxon>
        <taxon>Panicodae</taxon>
        <taxon>Paniceae</taxon>
        <taxon>Panicinae</taxon>
        <taxon>Panicum</taxon>
        <taxon>Panicum sect. Hiantes</taxon>
    </lineage>
</organism>
<keyword evidence="2" id="KW-1185">Reference proteome</keyword>
<comment type="caution">
    <text evidence="1">The sequence shown here is derived from an EMBL/GenBank/DDBJ whole genome shotgun (WGS) entry which is preliminary data.</text>
</comment>
<dbReference type="PANTHER" id="PTHR36617:SF17">
    <property type="entry name" value="OS01G0114800 PROTEIN"/>
    <property type="match status" value="1"/>
</dbReference>
<reference evidence="1" key="1">
    <citation type="submission" date="2020-05" db="EMBL/GenBank/DDBJ databases">
        <title>WGS assembly of Panicum virgatum.</title>
        <authorList>
            <person name="Lovell J.T."/>
            <person name="Jenkins J."/>
            <person name="Shu S."/>
            <person name="Juenger T.E."/>
            <person name="Schmutz J."/>
        </authorList>
    </citation>
    <scope>NUCLEOTIDE SEQUENCE</scope>
    <source>
        <strain evidence="1">AP13</strain>
    </source>
</reference>